<dbReference type="Gene3D" id="3.40.50.720">
    <property type="entry name" value="NAD(P)-binding Rossmann-like Domain"/>
    <property type="match status" value="1"/>
</dbReference>
<dbReference type="GO" id="GO:0008473">
    <property type="term" value="F:ornithine cyclodeaminase activity"/>
    <property type="evidence" value="ECO:0007669"/>
    <property type="project" value="UniProtKB-EC"/>
</dbReference>
<proteinExistence type="predicted"/>
<dbReference type="PANTHER" id="PTHR13812">
    <property type="entry name" value="KETIMINE REDUCTASE MU-CRYSTALLIN"/>
    <property type="match status" value="1"/>
</dbReference>
<dbReference type="SUPFAM" id="SSF51735">
    <property type="entry name" value="NAD(P)-binding Rossmann-fold domains"/>
    <property type="match status" value="1"/>
</dbReference>
<accession>A0ABT9W3S8</accession>
<dbReference type="PIRSF" id="PIRSF001439">
    <property type="entry name" value="CryM"/>
    <property type="match status" value="1"/>
</dbReference>
<dbReference type="EMBL" id="JAUSTY010000019">
    <property type="protein sequence ID" value="MDQ0167719.1"/>
    <property type="molecule type" value="Genomic_DNA"/>
</dbReference>
<evidence type="ECO:0000313" key="2">
    <source>
        <dbReference type="Proteomes" id="UP001235840"/>
    </source>
</evidence>
<keyword evidence="2" id="KW-1185">Reference proteome</keyword>
<dbReference type="PANTHER" id="PTHR13812:SF19">
    <property type="entry name" value="KETIMINE REDUCTASE MU-CRYSTALLIN"/>
    <property type="match status" value="1"/>
</dbReference>
<reference evidence="1 2" key="1">
    <citation type="submission" date="2023-07" db="EMBL/GenBank/DDBJ databases">
        <title>Genomic Encyclopedia of Type Strains, Phase IV (KMG-IV): sequencing the most valuable type-strain genomes for metagenomic binning, comparative biology and taxonomic classification.</title>
        <authorList>
            <person name="Goeker M."/>
        </authorList>
    </citation>
    <scope>NUCLEOTIDE SEQUENCE [LARGE SCALE GENOMIC DNA]</scope>
    <source>
        <strain evidence="1 2">DSM 12751</strain>
    </source>
</reference>
<comment type="caution">
    <text evidence="1">The sequence shown here is derived from an EMBL/GenBank/DDBJ whole genome shotgun (WGS) entry which is preliminary data.</text>
</comment>
<evidence type="ECO:0000313" key="1">
    <source>
        <dbReference type="EMBL" id="MDQ0167719.1"/>
    </source>
</evidence>
<dbReference type="InterPro" id="IPR003462">
    <property type="entry name" value="ODC_Mu_crystall"/>
</dbReference>
<dbReference type="Pfam" id="PF02423">
    <property type="entry name" value="OCD_Mu_crystall"/>
    <property type="match status" value="1"/>
</dbReference>
<gene>
    <name evidence="1" type="ORF">J2S11_003646</name>
</gene>
<sequence length="321" mass="35792">MTLLLSKADTITYLDQIELLLLLEKGFVQQSINNNQLKNEKYRYALDKDNTVIVLFPGLHNDIPAYTVKVHSKTPKSTPAITGIIHLHDINTGELLAIMDSTYITAIRTGLSGALGTHLVADPIFKKVTIIGAGVQGYAQLRALSSLRKIEKVDVLDMDINKANQYASKLSDELHIQMNVVNTLKDALRDTEIIITSTWEKEPFIYRDMIKRGTHITTLGSDELGKSEVSEDLIKSSLFICDNKNLALRMGVLGSLSLNESHVYAELGDVMINPLNHRTRENYYCTVFSSVGMAFQDLAAAWIVYKNAKKALGGQNFNFQE</sequence>
<dbReference type="Proteomes" id="UP001235840">
    <property type="component" value="Unassembled WGS sequence"/>
</dbReference>
<organism evidence="1 2">
    <name type="scientific">Caldalkalibacillus horti</name>
    <dbReference type="NCBI Taxonomy" id="77523"/>
    <lineage>
        <taxon>Bacteria</taxon>
        <taxon>Bacillati</taxon>
        <taxon>Bacillota</taxon>
        <taxon>Bacilli</taxon>
        <taxon>Bacillales</taxon>
        <taxon>Bacillaceae</taxon>
        <taxon>Caldalkalibacillus</taxon>
    </lineage>
</organism>
<dbReference type="RefSeq" id="WP_307396858.1">
    <property type="nucleotide sequence ID" value="NZ_BAAADK010000006.1"/>
</dbReference>
<dbReference type="EC" id="4.3.1.12" evidence="1"/>
<name>A0ABT9W3S8_9BACI</name>
<dbReference type="Gene3D" id="3.30.1780.10">
    <property type="entry name" value="ornithine cyclodeaminase, domain 1"/>
    <property type="match status" value="1"/>
</dbReference>
<keyword evidence="1" id="KW-0456">Lyase</keyword>
<protein>
    <submittedName>
        <fullName evidence="1">Ornithine cyclodeaminase</fullName>
        <ecNumber evidence="1">4.3.1.12</ecNumber>
    </submittedName>
</protein>
<dbReference type="InterPro" id="IPR036291">
    <property type="entry name" value="NAD(P)-bd_dom_sf"/>
</dbReference>
<dbReference type="InterPro" id="IPR023401">
    <property type="entry name" value="ODC_N"/>
</dbReference>